<keyword evidence="9" id="KW-1185">Reference proteome</keyword>
<keyword evidence="6" id="KW-0131">Cell cycle</keyword>
<dbReference type="GO" id="GO:0005680">
    <property type="term" value="C:anaphase-promoting complex"/>
    <property type="evidence" value="ECO:0007669"/>
    <property type="project" value="InterPro"/>
</dbReference>
<evidence type="ECO:0000256" key="6">
    <source>
        <dbReference type="ARBA" id="ARBA00023306"/>
    </source>
</evidence>
<dbReference type="InterPro" id="IPR037679">
    <property type="entry name" value="Apc5"/>
</dbReference>
<proteinExistence type="inferred from homology"/>
<dbReference type="GO" id="GO:0031145">
    <property type="term" value="P:anaphase-promoting complex-dependent catabolic process"/>
    <property type="evidence" value="ECO:0007669"/>
    <property type="project" value="TreeGrafter"/>
</dbReference>
<evidence type="ECO:0000256" key="1">
    <source>
        <dbReference type="ARBA" id="ARBA00007450"/>
    </source>
</evidence>
<accession>A0AAN7Q3X8</accession>
<gene>
    <name evidence="8" type="ORF">SAY87_020184</name>
</gene>
<keyword evidence="3" id="KW-0132">Cell division</keyword>
<evidence type="ECO:0000313" key="9">
    <source>
        <dbReference type="Proteomes" id="UP001345219"/>
    </source>
</evidence>
<evidence type="ECO:0000256" key="5">
    <source>
        <dbReference type="ARBA" id="ARBA00022786"/>
    </source>
</evidence>
<sequence>MAGILKAPGVFSITPHKVSVCVLLQVYAGPNQLCIPYPFSTVSQHNRLGLYLLALTKSCDDILEPKLEDLINQLREIWTSEDWLTDHLTSRLSSLSSADDLFNFFTEMRGILAGVENGVVEDDQIILDPNSNLGIFVRRCILAFNLLSFEGVCHLLTNISLYRKEVLSGHVPYEDELVDSGRDIESTTDYENMDLENFVYERVTEEIEAKRRAGKKIPFHLHASRTLVSLVEDFKIPEKTKFKESCKLKEASPYQASMDDLFKDMDGVFLCSNWQIQGYLSQQADAIEKECNSLPLNAFELILRQLESLAPELHRVHFLRYLNCLHHDDYTAALENLHKYFDYSAGIEGCDIASSSGNNNFGRYEVALLYLGMLHFHFGHPKQALEVLAEAVRVSQQHGNDSCLAYTLAAICNLLSEIGITSTSRLLGSSYSPIASMGTSFSVQQQQFMLLRESLKRAESLKLKRLVASNHLTLAKFHLLHVQRPLLSFGPKASMKLKTCPVNVCKELRLSSSLITEFNTENSVMMIDGAQSTAWLKQLHKLIGSSVFVDESSEIRSNADSFFAQPSSVPGSVLQLVGSSYLVRATAWEMYGSAPLARINSLVYATCFTDNSSSADAALAYGKLIKHLATYKGYKAAFAALETTEDRFMSVSKSQMLMLKLQLLHEHSLHRGQLKVAQCLCDELGFLASPVTGVDMDLKIEASLRHARTLLAAKQFSKAAAVAQSLFCMCYKFNLHVQNANVLLLLAEIHKKSGNAVLGLPYALACLSFCQSFNLDLLKASATLTLAELWLSLGASHAKRALTLTHSALPMILGHGGLELRARAYITEAKCYLSDPCFSVSENPDVVLDPLGQASEDLQLIEYHELAAEAFYLMSIIYDKLGKSNEREEAAASFRTHITALDDPQDETNEQYN</sequence>
<evidence type="ECO:0000256" key="2">
    <source>
        <dbReference type="ARBA" id="ARBA00016066"/>
    </source>
</evidence>
<dbReference type="InterPro" id="IPR026000">
    <property type="entry name" value="Apc5_dom"/>
</dbReference>
<feature type="domain" description="Anaphase-promoting complex subunit 5" evidence="7">
    <location>
        <begin position="317"/>
        <end position="416"/>
    </location>
</feature>
<dbReference type="GO" id="GO:0045842">
    <property type="term" value="P:positive regulation of mitotic metaphase/anaphase transition"/>
    <property type="evidence" value="ECO:0007669"/>
    <property type="project" value="TreeGrafter"/>
</dbReference>
<keyword evidence="5" id="KW-0833">Ubl conjugation pathway</keyword>
<evidence type="ECO:0000256" key="3">
    <source>
        <dbReference type="ARBA" id="ARBA00022618"/>
    </source>
</evidence>
<dbReference type="CDD" id="cd16270">
    <property type="entry name" value="Apc5_N"/>
    <property type="match status" value="1"/>
</dbReference>
<dbReference type="PANTHER" id="PTHR12830:SF9">
    <property type="entry name" value="ANAPHASE-PROMOTING COMPLEX SUBUNIT 5"/>
    <property type="match status" value="1"/>
</dbReference>
<name>A0AAN7Q3X8_9MYRT</name>
<protein>
    <recommendedName>
        <fullName evidence="2">Anaphase-promoting complex subunit 5</fullName>
    </recommendedName>
</protein>
<dbReference type="PANTHER" id="PTHR12830">
    <property type="entry name" value="ANAPHASE-PROMOTING COMPLEX SUBUNIT 5"/>
    <property type="match status" value="1"/>
</dbReference>
<dbReference type="GO" id="GO:0070979">
    <property type="term" value="P:protein K11-linked ubiquitination"/>
    <property type="evidence" value="ECO:0007669"/>
    <property type="project" value="TreeGrafter"/>
</dbReference>
<organism evidence="8 9">
    <name type="scientific">Trapa incisa</name>
    <dbReference type="NCBI Taxonomy" id="236973"/>
    <lineage>
        <taxon>Eukaryota</taxon>
        <taxon>Viridiplantae</taxon>
        <taxon>Streptophyta</taxon>
        <taxon>Embryophyta</taxon>
        <taxon>Tracheophyta</taxon>
        <taxon>Spermatophyta</taxon>
        <taxon>Magnoliopsida</taxon>
        <taxon>eudicotyledons</taxon>
        <taxon>Gunneridae</taxon>
        <taxon>Pentapetalae</taxon>
        <taxon>rosids</taxon>
        <taxon>malvids</taxon>
        <taxon>Myrtales</taxon>
        <taxon>Lythraceae</taxon>
        <taxon>Trapa</taxon>
    </lineage>
</organism>
<dbReference type="GO" id="GO:0051301">
    <property type="term" value="P:cell division"/>
    <property type="evidence" value="ECO:0007669"/>
    <property type="project" value="UniProtKB-KW"/>
</dbReference>
<evidence type="ECO:0000313" key="8">
    <source>
        <dbReference type="EMBL" id="KAK4758883.1"/>
    </source>
</evidence>
<evidence type="ECO:0000256" key="4">
    <source>
        <dbReference type="ARBA" id="ARBA00022776"/>
    </source>
</evidence>
<comment type="similarity">
    <text evidence="1">Belongs to the APC5 family.</text>
</comment>
<reference evidence="8 9" key="1">
    <citation type="journal article" date="2023" name="Hortic Res">
        <title>Pangenome of water caltrop reveals structural variations and asymmetric subgenome divergence after allopolyploidization.</title>
        <authorList>
            <person name="Zhang X."/>
            <person name="Chen Y."/>
            <person name="Wang L."/>
            <person name="Yuan Y."/>
            <person name="Fang M."/>
            <person name="Shi L."/>
            <person name="Lu R."/>
            <person name="Comes H.P."/>
            <person name="Ma Y."/>
            <person name="Chen Y."/>
            <person name="Huang G."/>
            <person name="Zhou Y."/>
            <person name="Zheng Z."/>
            <person name="Qiu Y."/>
        </authorList>
    </citation>
    <scope>NUCLEOTIDE SEQUENCE [LARGE SCALE GENOMIC DNA]</scope>
    <source>
        <tissue evidence="8">Roots</tissue>
    </source>
</reference>
<dbReference type="AlphaFoldDB" id="A0AAN7Q3X8"/>
<comment type="caution">
    <text evidence="8">The sequence shown here is derived from an EMBL/GenBank/DDBJ whole genome shotgun (WGS) entry which is preliminary data.</text>
</comment>
<keyword evidence="4" id="KW-0498">Mitosis</keyword>
<dbReference type="Pfam" id="PF12862">
    <property type="entry name" value="ANAPC5"/>
    <property type="match status" value="1"/>
</dbReference>
<dbReference type="EMBL" id="JAXIOK010000012">
    <property type="protein sequence ID" value="KAK4758883.1"/>
    <property type="molecule type" value="Genomic_DNA"/>
</dbReference>
<dbReference type="Proteomes" id="UP001345219">
    <property type="component" value="Chromosome 15"/>
</dbReference>
<evidence type="ECO:0000259" key="7">
    <source>
        <dbReference type="Pfam" id="PF12862"/>
    </source>
</evidence>